<keyword evidence="3" id="KW-0547">Nucleotide-binding</keyword>
<keyword evidence="4 8" id="KW-0418">Kinase</keyword>
<reference evidence="8 9" key="1">
    <citation type="submission" date="2018-11" db="EMBL/GenBank/DDBJ databases">
        <title>Genome sequence and assembly of Colletotrichum sidae.</title>
        <authorList>
            <person name="Gan P."/>
            <person name="Shirasu K."/>
        </authorList>
    </citation>
    <scope>NUCLEOTIDE SEQUENCE [LARGE SCALE GENOMIC DNA]</scope>
    <source>
        <strain evidence="8 9">CBS 518.97</strain>
    </source>
</reference>
<dbReference type="InterPro" id="IPR011009">
    <property type="entry name" value="Kinase-like_dom_sf"/>
</dbReference>
<dbReference type="Gene3D" id="1.10.510.10">
    <property type="entry name" value="Transferase(Phosphotransferase) domain 1"/>
    <property type="match status" value="1"/>
</dbReference>
<evidence type="ECO:0000256" key="1">
    <source>
        <dbReference type="ARBA" id="ARBA00022527"/>
    </source>
</evidence>
<keyword evidence="2" id="KW-0808">Transferase</keyword>
<feature type="compositionally biased region" description="Polar residues" evidence="6">
    <location>
        <begin position="346"/>
        <end position="357"/>
    </location>
</feature>
<feature type="domain" description="Protein kinase" evidence="7">
    <location>
        <begin position="1"/>
        <end position="150"/>
    </location>
</feature>
<dbReference type="InterPro" id="IPR000719">
    <property type="entry name" value="Prot_kinase_dom"/>
</dbReference>
<feature type="compositionally biased region" description="Basic and acidic residues" evidence="6">
    <location>
        <begin position="162"/>
        <end position="174"/>
    </location>
</feature>
<dbReference type="Proteomes" id="UP000295604">
    <property type="component" value="Unassembled WGS sequence"/>
</dbReference>
<organism evidence="8 9">
    <name type="scientific">Colletotrichum sidae</name>
    <dbReference type="NCBI Taxonomy" id="1347389"/>
    <lineage>
        <taxon>Eukaryota</taxon>
        <taxon>Fungi</taxon>
        <taxon>Dikarya</taxon>
        <taxon>Ascomycota</taxon>
        <taxon>Pezizomycotina</taxon>
        <taxon>Sordariomycetes</taxon>
        <taxon>Hypocreomycetidae</taxon>
        <taxon>Glomerellales</taxon>
        <taxon>Glomerellaceae</taxon>
        <taxon>Colletotrichum</taxon>
        <taxon>Colletotrichum orbiculare species complex</taxon>
    </lineage>
</organism>
<feature type="region of interest" description="Disordered" evidence="6">
    <location>
        <begin position="156"/>
        <end position="194"/>
    </location>
</feature>
<evidence type="ECO:0000256" key="6">
    <source>
        <dbReference type="SAM" id="MobiDB-lite"/>
    </source>
</evidence>
<dbReference type="PROSITE" id="PS00108">
    <property type="entry name" value="PROTEIN_KINASE_ST"/>
    <property type="match status" value="1"/>
</dbReference>
<keyword evidence="5" id="KW-0067">ATP-binding</keyword>
<dbReference type="SUPFAM" id="SSF56112">
    <property type="entry name" value="Protein kinase-like (PK-like)"/>
    <property type="match status" value="1"/>
</dbReference>
<feature type="region of interest" description="Disordered" evidence="6">
    <location>
        <begin position="291"/>
        <end position="406"/>
    </location>
</feature>
<protein>
    <submittedName>
        <fullName evidence="8">Serine/threonine-protein kinase cds1</fullName>
    </submittedName>
</protein>
<dbReference type="AlphaFoldDB" id="A0A4R8SM92"/>
<dbReference type="InterPro" id="IPR008271">
    <property type="entry name" value="Ser/Thr_kinase_AS"/>
</dbReference>
<dbReference type="GO" id="GO:0004674">
    <property type="term" value="F:protein serine/threonine kinase activity"/>
    <property type="evidence" value="ECO:0007669"/>
    <property type="project" value="UniProtKB-KW"/>
</dbReference>
<evidence type="ECO:0000256" key="3">
    <source>
        <dbReference type="ARBA" id="ARBA00022741"/>
    </source>
</evidence>
<keyword evidence="9" id="KW-1185">Reference proteome</keyword>
<dbReference type="Pfam" id="PF00069">
    <property type="entry name" value="Pkinase"/>
    <property type="match status" value="1"/>
</dbReference>
<dbReference type="GO" id="GO:0005634">
    <property type="term" value="C:nucleus"/>
    <property type="evidence" value="ECO:0007669"/>
    <property type="project" value="TreeGrafter"/>
</dbReference>
<dbReference type="GO" id="GO:0005524">
    <property type="term" value="F:ATP binding"/>
    <property type="evidence" value="ECO:0007669"/>
    <property type="project" value="UniProtKB-KW"/>
</dbReference>
<sequence length="888" mass="100480">MHENGFTHRDLKPGNILVVSEGPHWLVQISDFGISKRLRPEQATLGTTRRGTMGFIAPEMLSLVDDRGYPHAVDIWSLGAVLYRMLTKKFFMAANFNLLRRYTVAEVPFPTDDLNSHAATESLKRLLQSLLEPSPKKRPSTLEVLSHEWIRDYADSSTNEDLSEKGNDGSDRTYPDTSHPGRPSTIGETGDLPSAVWSTDIMPDRTLCPSLNGVDVTPTEELDGTTMGLVGRSKKTADQVLTTLEEETTPERIPGHLDVTTRFIVDETGHTTELLWLDPCEPPLGFDFEYSPAKGSTELPDEGRSETQEASLGATRGKEPTTTCPESKYMPPTVEGYFDDEENSNQDDLSITSFETLSQSESHRQSEEEKSKTMFSGSEHTVAKAGQDGGLEQRRSHPPTVSYKSRDIEPRNSYFQPFADAMGYAATYMNSPRQERHAQTSNTPRRPPARYCGKVEKWLDAAYQPLTRAEYDEPWVQSLLASNPWRPCERQQHDASRARAAYDQEVGCILPSHTSTVMYYDHKQPVALWTASGKRISRQVAVESDAEKWNIPKYYCLDEWDPSKYPLLFFGIVFDAISLGTWMLDWVAFYEDEGVPIDKRVSATIKDISLLLEGLEDRATSANKYADDWDLPEEESKTLQDFVGVRDRLLCRLQRMLVEVKDNSRRSLANTISSAEEGVKYAERHILAREVFVFLFDSDINFDKTEALIHGTNTCNVRFDATCAKIIERHKQRLGKEQNQEDEEKPTDADEHSRLVTPAAAYTVEANSRGRPRSNLQPRFDHGDFGSAEDVSSRSRNHLHFSDPSPFDVDYGRRTRYHKRLLPEEDITKETQSQLDALVSLLGNGATKFQFQRSRINTRRQASMTPPTCFTATYHHHLGSCFVIVTRL</sequence>
<dbReference type="PANTHER" id="PTHR24345:SF0">
    <property type="entry name" value="CELL CYCLE SERINE_THREONINE-PROTEIN KINASE CDC5_MSD2"/>
    <property type="match status" value="1"/>
</dbReference>
<dbReference type="SMART" id="SM00220">
    <property type="entry name" value="S_TKc"/>
    <property type="match status" value="1"/>
</dbReference>
<gene>
    <name evidence="8" type="primary">cds1</name>
    <name evidence="8" type="ORF">C8034_v000157</name>
</gene>
<comment type="caution">
    <text evidence="8">The sequence shown here is derived from an EMBL/GenBank/DDBJ whole genome shotgun (WGS) entry which is preliminary data.</text>
</comment>
<keyword evidence="1" id="KW-0723">Serine/threonine-protein kinase</keyword>
<name>A0A4R8SM92_9PEZI</name>
<evidence type="ECO:0000313" key="8">
    <source>
        <dbReference type="EMBL" id="TDZ99682.1"/>
    </source>
</evidence>
<accession>A0A4R8SM92</accession>
<dbReference type="PANTHER" id="PTHR24345">
    <property type="entry name" value="SERINE/THREONINE-PROTEIN KINASE PLK"/>
    <property type="match status" value="1"/>
</dbReference>
<evidence type="ECO:0000256" key="2">
    <source>
        <dbReference type="ARBA" id="ARBA00022679"/>
    </source>
</evidence>
<evidence type="ECO:0000259" key="7">
    <source>
        <dbReference type="PROSITE" id="PS50011"/>
    </source>
</evidence>
<dbReference type="EMBL" id="QAPF01001625">
    <property type="protein sequence ID" value="TDZ99682.1"/>
    <property type="molecule type" value="Genomic_DNA"/>
</dbReference>
<evidence type="ECO:0000313" key="9">
    <source>
        <dbReference type="Proteomes" id="UP000295604"/>
    </source>
</evidence>
<dbReference type="PROSITE" id="PS50011">
    <property type="entry name" value="PROTEIN_KINASE_DOM"/>
    <property type="match status" value="1"/>
</dbReference>
<proteinExistence type="predicted"/>
<feature type="region of interest" description="Disordered" evidence="6">
    <location>
        <begin position="733"/>
        <end position="791"/>
    </location>
</feature>
<evidence type="ECO:0000256" key="4">
    <source>
        <dbReference type="ARBA" id="ARBA00022777"/>
    </source>
</evidence>
<evidence type="ECO:0000256" key="5">
    <source>
        <dbReference type="ARBA" id="ARBA00022840"/>
    </source>
</evidence>
<feature type="compositionally biased region" description="Basic and acidic residues" evidence="6">
    <location>
        <begin position="361"/>
        <end position="372"/>
    </location>
</feature>